<evidence type="ECO:0000313" key="4">
    <source>
        <dbReference type="EMBL" id="VVN98631.1"/>
    </source>
</evidence>
<gene>
    <name evidence="4" type="primary">rutD_3</name>
    <name evidence="4" type="ORF">PS712_02478</name>
</gene>
<proteinExistence type="predicted"/>
<evidence type="ECO:0000256" key="2">
    <source>
        <dbReference type="SAM" id="SignalP"/>
    </source>
</evidence>
<keyword evidence="1 4" id="KW-0378">Hydrolase</keyword>
<dbReference type="EMBL" id="CABVIB010000010">
    <property type="protein sequence ID" value="VVN98631.1"/>
    <property type="molecule type" value="Genomic_DNA"/>
</dbReference>
<dbReference type="PANTHER" id="PTHR43798:SF31">
    <property type="entry name" value="AB HYDROLASE SUPERFAMILY PROTEIN YCLE"/>
    <property type="match status" value="1"/>
</dbReference>
<dbReference type="PRINTS" id="PR00111">
    <property type="entry name" value="ABHYDROLASE"/>
</dbReference>
<evidence type="ECO:0000259" key="3">
    <source>
        <dbReference type="Pfam" id="PF00561"/>
    </source>
</evidence>
<dbReference type="Gene3D" id="3.40.50.1820">
    <property type="entry name" value="alpha/beta hydrolase"/>
    <property type="match status" value="1"/>
</dbReference>
<protein>
    <submittedName>
        <fullName evidence="4">Aminoacrylate hydrolase RutD</fullName>
        <ecNumber evidence="4">3.5.1.-</ecNumber>
    </submittedName>
</protein>
<name>A0A5E7CTH8_PSEFL</name>
<evidence type="ECO:0000313" key="5">
    <source>
        <dbReference type="Proteomes" id="UP000326018"/>
    </source>
</evidence>
<keyword evidence="2" id="KW-0732">Signal</keyword>
<dbReference type="PANTHER" id="PTHR43798">
    <property type="entry name" value="MONOACYLGLYCEROL LIPASE"/>
    <property type="match status" value="1"/>
</dbReference>
<dbReference type="GO" id="GO:0016787">
    <property type="term" value="F:hydrolase activity"/>
    <property type="evidence" value="ECO:0007669"/>
    <property type="project" value="UniProtKB-KW"/>
</dbReference>
<feature type="chain" id="PRO_5022814029" evidence="2">
    <location>
        <begin position="21"/>
        <end position="209"/>
    </location>
</feature>
<reference evidence="4 5" key="1">
    <citation type="submission" date="2019-09" db="EMBL/GenBank/DDBJ databases">
        <authorList>
            <person name="Chandra G."/>
            <person name="Truman W A."/>
        </authorList>
    </citation>
    <scope>NUCLEOTIDE SEQUENCE [LARGE SCALE GENOMIC DNA]</scope>
    <source>
        <strain evidence="4">PS712</strain>
    </source>
</reference>
<feature type="domain" description="AB hydrolase-1" evidence="3">
    <location>
        <begin position="50"/>
        <end position="165"/>
    </location>
</feature>
<dbReference type="RefSeq" id="WP_224792368.1">
    <property type="nucleotide sequence ID" value="NZ_CABVIB010000010.1"/>
</dbReference>
<dbReference type="InterPro" id="IPR000073">
    <property type="entry name" value="AB_hydrolase_1"/>
</dbReference>
<evidence type="ECO:0000256" key="1">
    <source>
        <dbReference type="ARBA" id="ARBA00022801"/>
    </source>
</evidence>
<organism evidence="4 5">
    <name type="scientific">Pseudomonas fluorescens</name>
    <dbReference type="NCBI Taxonomy" id="294"/>
    <lineage>
        <taxon>Bacteria</taxon>
        <taxon>Pseudomonadati</taxon>
        <taxon>Pseudomonadota</taxon>
        <taxon>Gammaproteobacteria</taxon>
        <taxon>Pseudomonadales</taxon>
        <taxon>Pseudomonadaceae</taxon>
        <taxon>Pseudomonas</taxon>
    </lineage>
</organism>
<dbReference type="InterPro" id="IPR029058">
    <property type="entry name" value="AB_hydrolase_fold"/>
</dbReference>
<dbReference type="SUPFAM" id="SSF53474">
    <property type="entry name" value="alpha/beta-Hydrolases"/>
    <property type="match status" value="1"/>
</dbReference>
<dbReference type="InterPro" id="IPR050266">
    <property type="entry name" value="AB_hydrolase_sf"/>
</dbReference>
<sequence precursor="true">MIRTLLTTLTLLALNLPVNAAVMPFPEAFRLQDIPVDGVTMHVRVGGKGPAVVLLHGFGDTGDMWAPLAADLARDHTVVVPDLRGMGLSSIPEGGYDKKTPAGDIRGVLAALGIEHSVVVGHDIGTMVAFAYASRYPQLTDRLVVMDAPVPGITSWNDIVRSPMLWHFDFGGPDMERLVAGHGTAGGRTRALLPGPLLERIRRQSRQGR</sequence>
<accession>A0A5E7CTH8</accession>
<dbReference type="GO" id="GO:0016020">
    <property type="term" value="C:membrane"/>
    <property type="evidence" value="ECO:0007669"/>
    <property type="project" value="TreeGrafter"/>
</dbReference>
<dbReference type="Pfam" id="PF00561">
    <property type="entry name" value="Abhydrolase_1"/>
    <property type="match status" value="1"/>
</dbReference>
<feature type="signal peptide" evidence="2">
    <location>
        <begin position="1"/>
        <end position="20"/>
    </location>
</feature>
<dbReference type="EC" id="3.5.1.-" evidence="4"/>
<dbReference type="AlphaFoldDB" id="A0A5E7CTH8"/>
<dbReference type="Proteomes" id="UP000326018">
    <property type="component" value="Unassembled WGS sequence"/>
</dbReference>